<comment type="similarity">
    <text evidence="2">Belongs to the cytochrome P450 family.</text>
</comment>
<accession>A0A9W9D7W4</accession>
<dbReference type="OrthoDB" id="3934656at2759"/>
<evidence type="ECO:0000256" key="2">
    <source>
        <dbReference type="ARBA" id="ARBA00010617"/>
    </source>
</evidence>
<comment type="cofactor">
    <cofactor evidence="1 5">
        <name>heme</name>
        <dbReference type="ChEBI" id="CHEBI:30413"/>
    </cofactor>
</comment>
<keyword evidence="5" id="KW-0349">Heme</keyword>
<name>A0A9W9D7W4_9PLEO</name>
<dbReference type="InterPro" id="IPR001128">
    <property type="entry name" value="Cyt_P450"/>
</dbReference>
<protein>
    <recommendedName>
        <fullName evidence="9">Cytochrome P450</fullName>
    </recommendedName>
</protein>
<feature type="compositionally biased region" description="Acidic residues" evidence="6">
    <location>
        <begin position="275"/>
        <end position="285"/>
    </location>
</feature>
<organism evidence="7 8">
    <name type="scientific">Didymella pomorum</name>
    <dbReference type="NCBI Taxonomy" id="749634"/>
    <lineage>
        <taxon>Eukaryota</taxon>
        <taxon>Fungi</taxon>
        <taxon>Dikarya</taxon>
        <taxon>Ascomycota</taxon>
        <taxon>Pezizomycotina</taxon>
        <taxon>Dothideomycetes</taxon>
        <taxon>Pleosporomycetidae</taxon>
        <taxon>Pleosporales</taxon>
        <taxon>Pleosporineae</taxon>
        <taxon>Didymellaceae</taxon>
        <taxon>Didymella</taxon>
    </lineage>
</organism>
<dbReference type="AlphaFoldDB" id="A0A9W9D7W4"/>
<dbReference type="GO" id="GO:0016705">
    <property type="term" value="F:oxidoreductase activity, acting on paired donors, with incorporation or reduction of molecular oxygen"/>
    <property type="evidence" value="ECO:0007669"/>
    <property type="project" value="InterPro"/>
</dbReference>
<evidence type="ECO:0000313" key="7">
    <source>
        <dbReference type="EMBL" id="KAJ4404426.1"/>
    </source>
</evidence>
<dbReference type="GO" id="GO:0004497">
    <property type="term" value="F:monooxygenase activity"/>
    <property type="evidence" value="ECO:0007669"/>
    <property type="project" value="InterPro"/>
</dbReference>
<dbReference type="PANTHER" id="PTHR24305">
    <property type="entry name" value="CYTOCHROME P450"/>
    <property type="match status" value="1"/>
</dbReference>
<proteinExistence type="inferred from homology"/>
<dbReference type="GO" id="GO:0005506">
    <property type="term" value="F:iron ion binding"/>
    <property type="evidence" value="ECO:0007669"/>
    <property type="project" value="InterPro"/>
</dbReference>
<dbReference type="SUPFAM" id="SSF48264">
    <property type="entry name" value="Cytochrome P450"/>
    <property type="match status" value="1"/>
</dbReference>
<keyword evidence="8" id="KW-1185">Reference proteome</keyword>
<dbReference type="EMBL" id="JAPEVA010000043">
    <property type="protein sequence ID" value="KAJ4404426.1"/>
    <property type="molecule type" value="Genomic_DNA"/>
</dbReference>
<feature type="region of interest" description="Disordered" evidence="6">
    <location>
        <begin position="1"/>
        <end position="27"/>
    </location>
</feature>
<evidence type="ECO:0008006" key="9">
    <source>
        <dbReference type="Google" id="ProtNLM"/>
    </source>
</evidence>
<feature type="binding site" description="axial binding residue" evidence="5">
    <location>
        <position position="469"/>
    </location>
    <ligand>
        <name>heme</name>
        <dbReference type="ChEBI" id="CHEBI:30413"/>
    </ligand>
    <ligandPart>
        <name>Fe</name>
        <dbReference type="ChEBI" id="CHEBI:18248"/>
    </ligandPart>
</feature>
<evidence type="ECO:0000256" key="1">
    <source>
        <dbReference type="ARBA" id="ARBA00001971"/>
    </source>
</evidence>
<dbReference type="PANTHER" id="PTHR24305:SF232">
    <property type="entry name" value="P450, PUTATIVE (EUROFUNG)-RELATED"/>
    <property type="match status" value="1"/>
</dbReference>
<evidence type="ECO:0000256" key="3">
    <source>
        <dbReference type="ARBA" id="ARBA00022723"/>
    </source>
</evidence>
<sequence length="521" mass="58189">MDDCRPRSLRAGTPLIRPAHTESPRAQPLRQGRCNIFMPQLHKKYGRIVRIAPDQVLVCSEDAVRIAYGAGTDFVKGDWYQACAAPDKERRIREGEHLDLLTEMRTAEYRMQRRAIGPAYSVASLEKHEHHLDTYIDHYVEKLRALNGEPVDLALWTHIYALDALGAFVLSKNLDYAGQGNDGGNMAASDSVWGCSTMLGLFPGFIRVMHSLPKIGGMLILPFCVALGISIPKFWPIFGSVVPTVKARLAKLDSMKDAKMPADRPGLVLSRDTRDPEDDDNDESFDINSPEKDLLATLMKLHHDKEARFKPSWVLGISLTNFGAGHDTIMITLAACLLTVSRHPAILSRLRQDMRDRGITQHSRYTDTITRVPLLLAVMKESMRLYPAIGFFLPRVVPSTGADICDTYLPAGTTMGVNMWAVHRDPTLFPDPDLFFPDRWLPDGTEQKKEEIGRMDALWLGFGGKSRSCPGQHMGRMFVIKALARLLEGFDIDTSGTPRWGGWFAVDLKGVDTSFKERAGT</sequence>
<reference evidence="7" key="1">
    <citation type="submission" date="2022-10" db="EMBL/GenBank/DDBJ databases">
        <title>Tapping the CABI collections for fungal endophytes: first genome assemblies for Collariella, Neodidymelliopsis, Ascochyta clinopodiicola, Didymella pomorum, Didymosphaeria variabile, Neocosmospora piperis and Neocucurbitaria cava.</title>
        <authorList>
            <person name="Hill R."/>
        </authorList>
    </citation>
    <scope>NUCLEOTIDE SEQUENCE</scope>
    <source>
        <strain evidence="7">IMI 355091</strain>
    </source>
</reference>
<dbReference type="Gene3D" id="1.10.630.10">
    <property type="entry name" value="Cytochrome P450"/>
    <property type="match status" value="1"/>
</dbReference>
<dbReference type="InterPro" id="IPR002401">
    <property type="entry name" value="Cyt_P450_E_grp-I"/>
</dbReference>
<keyword evidence="3 5" id="KW-0479">Metal-binding</keyword>
<dbReference type="PRINTS" id="PR00463">
    <property type="entry name" value="EP450I"/>
</dbReference>
<keyword evidence="4 5" id="KW-0408">Iron</keyword>
<feature type="region of interest" description="Disordered" evidence="6">
    <location>
        <begin position="261"/>
        <end position="288"/>
    </location>
</feature>
<evidence type="ECO:0000256" key="4">
    <source>
        <dbReference type="ARBA" id="ARBA00023004"/>
    </source>
</evidence>
<dbReference type="Proteomes" id="UP001140510">
    <property type="component" value="Unassembled WGS sequence"/>
</dbReference>
<dbReference type="InterPro" id="IPR050121">
    <property type="entry name" value="Cytochrome_P450_monoxygenase"/>
</dbReference>
<evidence type="ECO:0000313" key="8">
    <source>
        <dbReference type="Proteomes" id="UP001140510"/>
    </source>
</evidence>
<dbReference type="Pfam" id="PF00067">
    <property type="entry name" value="p450"/>
    <property type="match status" value="1"/>
</dbReference>
<comment type="caution">
    <text evidence="7">The sequence shown here is derived from an EMBL/GenBank/DDBJ whole genome shotgun (WGS) entry which is preliminary data.</text>
</comment>
<dbReference type="InterPro" id="IPR036396">
    <property type="entry name" value="Cyt_P450_sf"/>
</dbReference>
<dbReference type="GO" id="GO:0020037">
    <property type="term" value="F:heme binding"/>
    <property type="evidence" value="ECO:0007669"/>
    <property type="project" value="InterPro"/>
</dbReference>
<dbReference type="PRINTS" id="PR00385">
    <property type="entry name" value="P450"/>
</dbReference>
<evidence type="ECO:0000256" key="6">
    <source>
        <dbReference type="SAM" id="MobiDB-lite"/>
    </source>
</evidence>
<gene>
    <name evidence="7" type="ORF">N0V91_005947</name>
</gene>
<evidence type="ECO:0000256" key="5">
    <source>
        <dbReference type="PIRSR" id="PIRSR602401-1"/>
    </source>
</evidence>